<protein>
    <submittedName>
        <fullName evidence="2">Uncharacterized protein</fullName>
    </submittedName>
</protein>
<keyword evidence="1" id="KW-0812">Transmembrane</keyword>
<feature type="transmembrane region" description="Helical" evidence="1">
    <location>
        <begin position="227"/>
        <end position="256"/>
    </location>
</feature>
<feature type="transmembrane region" description="Helical" evidence="1">
    <location>
        <begin position="43"/>
        <end position="59"/>
    </location>
</feature>
<evidence type="ECO:0000256" key="1">
    <source>
        <dbReference type="SAM" id="Phobius"/>
    </source>
</evidence>
<feature type="transmembrane region" description="Helical" evidence="1">
    <location>
        <begin position="263"/>
        <end position="296"/>
    </location>
</feature>
<dbReference type="OrthoDB" id="2515554at2"/>
<evidence type="ECO:0000313" key="2">
    <source>
        <dbReference type="EMBL" id="SCW77942.1"/>
    </source>
</evidence>
<organism evidence="2 3">
    <name type="scientific">Paenibacillus tianmuensis</name>
    <dbReference type="NCBI Taxonomy" id="624147"/>
    <lineage>
        <taxon>Bacteria</taxon>
        <taxon>Bacillati</taxon>
        <taxon>Bacillota</taxon>
        <taxon>Bacilli</taxon>
        <taxon>Bacillales</taxon>
        <taxon>Paenibacillaceae</taxon>
        <taxon>Paenibacillus</taxon>
    </lineage>
</organism>
<feature type="transmembrane region" description="Helical" evidence="1">
    <location>
        <begin position="383"/>
        <end position="401"/>
    </location>
</feature>
<name>A0A1G4T950_9BACL</name>
<accession>A0A1G4T950</accession>
<feature type="transmembrane region" description="Helical" evidence="1">
    <location>
        <begin position="316"/>
        <end position="332"/>
    </location>
</feature>
<keyword evidence="1" id="KW-1133">Transmembrane helix</keyword>
<dbReference type="Proteomes" id="UP000198601">
    <property type="component" value="Unassembled WGS sequence"/>
</dbReference>
<keyword evidence="3" id="KW-1185">Reference proteome</keyword>
<dbReference type="EMBL" id="FMTT01000045">
    <property type="protein sequence ID" value="SCW77942.1"/>
    <property type="molecule type" value="Genomic_DNA"/>
</dbReference>
<keyword evidence="1" id="KW-0472">Membrane</keyword>
<proteinExistence type="predicted"/>
<feature type="transmembrane region" description="Helical" evidence="1">
    <location>
        <begin position="20"/>
        <end position="37"/>
    </location>
</feature>
<gene>
    <name evidence="2" type="ORF">SAMN04487970_104546</name>
</gene>
<feature type="transmembrane region" description="Helical" evidence="1">
    <location>
        <begin position="66"/>
        <end position="84"/>
    </location>
</feature>
<feature type="transmembrane region" description="Helical" evidence="1">
    <location>
        <begin position="187"/>
        <end position="207"/>
    </location>
</feature>
<dbReference type="RefSeq" id="WP_090675538.1">
    <property type="nucleotide sequence ID" value="NZ_FMTT01000045.1"/>
</dbReference>
<feature type="transmembrane region" description="Helical" evidence="1">
    <location>
        <begin position="339"/>
        <end position="363"/>
    </location>
</feature>
<sequence>MLERKVELPLVRDNPLAQTMLLWMYAVLLMLTTKWVTQWDLDVGLVFFFILLLPFFVMLKWPHQPAVLYIGLMVMLIGKGMYALTTDPLFGPDARGYFRQVTFYSHLDDFIRYATEHITTKWLDSSAYPVFGLMYMPFFKFLDLADPLVIITFNSFLLVLCCNMTYRLNDKFFTYELSEAGKRTYNAVLIIGLLASPALMYMSSVFGKDITCAFLGLLCTQLLLNRRYLLFIIVLFYTSMLRDYSIVYILSFYLLFRRSFKISLLMLIGALGVVFLKVGPTGLLNSFMLTVFLFISPNPFKAFNWDMEFVMRTAEAVYMMISFGLSVTVFLRHKETRSFFAMCLILLLTFGCTLVMVGFVTVTERNLEYGVGTIGDNMVRKKVPVVPILYMMNAYTLAWLFRPKAVHSKKGEACHPRKGQISSLQRISEPAYGAVLDHSEASAQELVARDRPAAGAPGACNALLPSQAVDSEVRR</sequence>
<dbReference type="STRING" id="624147.SAMN04487970_104546"/>
<evidence type="ECO:0000313" key="3">
    <source>
        <dbReference type="Proteomes" id="UP000198601"/>
    </source>
</evidence>
<dbReference type="AlphaFoldDB" id="A0A1G4T950"/>
<reference evidence="3" key="1">
    <citation type="submission" date="2016-10" db="EMBL/GenBank/DDBJ databases">
        <authorList>
            <person name="Varghese N."/>
            <person name="Submissions S."/>
        </authorList>
    </citation>
    <scope>NUCLEOTIDE SEQUENCE [LARGE SCALE GENOMIC DNA]</scope>
    <source>
        <strain evidence="3">CGMCC 1.8946</strain>
    </source>
</reference>
<feature type="transmembrane region" description="Helical" evidence="1">
    <location>
        <begin position="144"/>
        <end position="166"/>
    </location>
</feature>